<organism evidence="2 3">
    <name type="scientific">Erythrobacter mangrovi</name>
    <dbReference type="NCBI Taxonomy" id="2739433"/>
    <lineage>
        <taxon>Bacteria</taxon>
        <taxon>Pseudomonadati</taxon>
        <taxon>Pseudomonadota</taxon>
        <taxon>Alphaproteobacteria</taxon>
        <taxon>Sphingomonadales</taxon>
        <taxon>Erythrobacteraceae</taxon>
        <taxon>Erythrobacter/Porphyrobacter group</taxon>
        <taxon>Erythrobacter</taxon>
    </lineage>
</organism>
<evidence type="ECO:0008006" key="4">
    <source>
        <dbReference type="Google" id="ProtNLM"/>
    </source>
</evidence>
<sequence>MSKAHGMSKIALAVLAITLPFPASASEDITIARGWRLVDEVETGTCRADIIGNGLFYRISAVGFRSGEPVRYRLTNDAAQEIDGRIPGVEYRLSAREDGTFRQFYIPFIPNRTGGRVTISLTSASCSLQLGFDWRRRSV</sequence>
<gene>
    <name evidence="2" type="ORF">HQR01_07330</name>
</gene>
<dbReference type="RefSeq" id="WP_173213918.1">
    <property type="nucleotide sequence ID" value="NZ_CP053921.1"/>
</dbReference>
<dbReference type="Proteomes" id="UP000504693">
    <property type="component" value="Chromosome"/>
</dbReference>
<feature type="signal peptide" evidence="1">
    <location>
        <begin position="1"/>
        <end position="25"/>
    </location>
</feature>
<evidence type="ECO:0000313" key="2">
    <source>
        <dbReference type="EMBL" id="QKG71201.1"/>
    </source>
</evidence>
<feature type="chain" id="PRO_5028807308" description="DUF2147 domain-containing protein" evidence="1">
    <location>
        <begin position="26"/>
        <end position="139"/>
    </location>
</feature>
<keyword evidence="1" id="KW-0732">Signal</keyword>
<name>A0A7D4B9V9_9SPHN</name>
<keyword evidence="3" id="KW-1185">Reference proteome</keyword>
<proteinExistence type="predicted"/>
<dbReference type="AlphaFoldDB" id="A0A7D4B9V9"/>
<dbReference type="KEGG" id="emv:HQR01_07330"/>
<protein>
    <recommendedName>
        <fullName evidence="4">DUF2147 domain-containing protein</fullName>
    </recommendedName>
</protein>
<accession>A0A7D4B9V9</accession>
<evidence type="ECO:0000313" key="3">
    <source>
        <dbReference type="Proteomes" id="UP000504693"/>
    </source>
</evidence>
<dbReference type="EMBL" id="CP053921">
    <property type="protein sequence ID" value="QKG71201.1"/>
    <property type="molecule type" value="Genomic_DNA"/>
</dbReference>
<reference evidence="2 3" key="1">
    <citation type="submission" date="2020-05" db="EMBL/GenBank/DDBJ databases">
        <title>Erythrobacter mangrovi sp. nov., isolated from rhizosphere soil of mangrove plant (Kandelia candel).</title>
        <authorList>
            <person name="Ye Y.H."/>
        </authorList>
    </citation>
    <scope>NUCLEOTIDE SEQUENCE [LARGE SCALE GENOMIC DNA]</scope>
    <source>
        <strain evidence="2 3">EB310</strain>
    </source>
</reference>
<evidence type="ECO:0000256" key="1">
    <source>
        <dbReference type="SAM" id="SignalP"/>
    </source>
</evidence>